<keyword evidence="6" id="KW-1185">Reference proteome</keyword>
<sequence length="994" mass="112904">MFSKCYFDTFYVFEEETKDFCDDPKTASSVLEAASKQRQRLSSHTTTLFFHTKTTLAVTEFQVAFSSKLPYLDPPKQGVEQLERIPKPKFRLEYVIVAAWQLLQYCEYNPSLKAPMACLAAHYLDQKYFFKGSRASLARTIETQESMAAKAQPDSVASPSFKSIKYPNGESEFVRSHQTAIIQGGEIEFAVTLRNFYRPPERNRAIEIVKNSAHVCKAEASCIMRYKLFKKAFKAKGKVHVWAMPVLSYKGTFCMTEIPLSHWNVSTVIRGENKFFEDTLDEKSYYNDFTFKVPLRLSFTMLNEFHPPLPLPGAIVCKGMRLSEAFRLKLSFSYSSYEQPYAFIGIRMVSTKIEWLVYPFHSPICETVSQFDTPKFEKAIDLTHFKLSEDRKKWVMDIPLEMYDCEIPDLGPTFYSSQKARDMAVRISFNLKGSRKTPLEVTIPLQICGELIDVTGHNVMPPSYAALMDTSKLEKYTPVRILGSREKLDKIRDCDFVDTKEGVLPLTYLIHPSADPPGFTTQTTSFSLMNGPETADGTLILMVCRAKHLPNRRKLDKQSPYVLLRIGTEAKKTTAAFRAGQTPEWTQEIRFQLTRERRPLLKLDVLDETKNDPTPIGDTEIDCAAVFQDPAHYNDGKYILDGWYDLKSNGRVAGKIYLEITFYPSAPLLPPKVPSPCADYADKDLPAMPEDFTRSDPVQRKTVDEVFEQKALDFRSSDPGASARKSSDDDVFVSGSPKKEGKLRKLRDKFQSKEPLKNLFQTHEKQKPEILDEPASVPPLESFENLESAMGNRRGYEPSSTPSPPPPPPHSAKSSPRKAGRKPPPPSNSNVSRDFEKLAISNTSVPFSAETMGLDDEEMPTQVYQMGQAVQPLTHKQPKETRQHRMNPNEIDPKFYAPTPSEHLAKSFRLQDGNVTNKDVDTDYNTENSGYLGEGQWSADKRFSPSVFQRVNDENEGEANKPPVPPKVPRGLTNMEYYVLEKDSYLKDINGRRM</sequence>
<dbReference type="SUPFAM" id="SSF49562">
    <property type="entry name" value="C2 domain (Calcium/lipid-binding domain, CaLB)"/>
    <property type="match status" value="1"/>
</dbReference>
<dbReference type="InterPro" id="IPR037791">
    <property type="entry name" value="C2_fungal_Inn1"/>
</dbReference>
<evidence type="ECO:0000313" key="5">
    <source>
        <dbReference type="EMBL" id="PVH21915.1"/>
    </source>
</evidence>
<protein>
    <recommendedName>
        <fullName evidence="4">C2 domain-containing protein</fullName>
    </recommendedName>
</protein>
<evidence type="ECO:0000256" key="1">
    <source>
        <dbReference type="ARBA" id="ARBA00022723"/>
    </source>
</evidence>
<dbReference type="PANTHER" id="PTHR46502:SF2">
    <property type="entry name" value="16 KDA PHLOEM PROTEIN 2"/>
    <property type="match status" value="1"/>
</dbReference>
<name>A0A2V1AVR1_9ASCO</name>
<feature type="region of interest" description="Disordered" evidence="3">
    <location>
        <begin position="713"/>
        <end position="837"/>
    </location>
</feature>
<evidence type="ECO:0000256" key="3">
    <source>
        <dbReference type="SAM" id="MobiDB-lite"/>
    </source>
</evidence>
<dbReference type="STRING" id="45357.A0A2V1AVR1"/>
<evidence type="ECO:0000259" key="4">
    <source>
        <dbReference type="PROSITE" id="PS50004"/>
    </source>
</evidence>
<evidence type="ECO:0000256" key="2">
    <source>
        <dbReference type="ARBA" id="ARBA00022837"/>
    </source>
</evidence>
<dbReference type="EMBL" id="PKFO01000006">
    <property type="protein sequence ID" value="PVH21915.1"/>
    <property type="molecule type" value="Genomic_DNA"/>
</dbReference>
<evidence type="ECO:0000313" key="6">
    <source>
        <dbReference type="Proteomes" id="UP000244309"/>
    </source>
</evidence>
<dbReference type="InterPro" id="IPR035892">
    <property type="entry name" value="C2_domain_sf"/>
</dbReference>
<gene>
    <name evidence="5" type="ORF">CXQ85_004579</name>
</gene>
<dbReference type="VEuPathDB" id="FungiDB:CXQ85_004579"/>
<feature type="domain" description="C2" evidence="4">
    <location>
        <begin position="520"/>
        <end position="644"/>
    </location>
</feature>
<dbReference type="Gene3D" id="2.60.40.150">
    <property type="entry name" value="C2 domain"/>
    <property type="match status" value="1"/>
</dbReference>
<reference evidence="5 6" key="1">
    <citation type="submission" date="2017-12" db="EMBL/GenBank/DDBJ databases">
        <title>Genome Sequence of a Multidrug-Resistant Candida haemulonii Isolate from a Patient with Chronic Leg Ulcers in Israel.</title>
        <authorList>
            <person name="Chow N.A."/>
            <person name="Gade L."/>
            <person name="Batra D."/>
            <person name="Rowe L.A."/>
            <person name="Ben-Ami R."/>
            <person name="Loparev V.N."/>
            <person name="Litvintseva A.P."/>
        </authorList>
    </citation>
    <scope>NUCLEOTIDE SEQUENCE [LARGE SCALE GENOMIC DNA]</scope>
    <source>
        <strain evidence="5 6">B11899</strain>
    </source>
</reference>
<accession>A0A2V1AVR1</accession>
<dbReference type="AlphaFoldDB" id="A0A2V1AVR1"/>
<dbReference type="Proteomes" id="UP000244309">
    <property type="component" value="Unassembled WGS sequence"/>
</dbReference>
<dbReference type="OrthoDB" id="270970at2759"/>
<feature type="compositionally biased region" description="Pro residues" evidence="3">
    <location>
        <begin position="801"/>
        <end position="810"/>
    </location>
</feature>
<proteinExistence type="predicted"/>
<comment type="caution">
    <text evidence="5">The sequence shown here is derived from an EMBL/GenBank/DDBJ whole genome shotgun (WGS) entry which is preliminary data.</text>
</comment>
<keyword evidence="1" id="KW-0479">Metal-binding</keyword>
<dbReference type="RefSeq" id="XP_025342855.1">
    <property type="nucleotide sequence ID" value="XM_025488193.1"/>
</dbReference>
<feature type="compositionally biased region" description="Polar residues" evidence="3">
    <location>
        <begin position="913"/>
        <end position="929"/>
    </location>
</feature>
<dbReference type="PROSITE" id="PS50004">
    <property type="entry name" value="C2"/>
    <property type="match status" value="1"/>
</dbReference>
<organism evidence="5 6">
    <name type="scientific">Candidozyma haemuli</name>
    <dbReference type="NCBI Taxonomy" id="45357"/>
    <lineage>
        <taxon>Eukaryota</taxon>
        <taxon>Fungi</taxon>
        <taxon>Dikarya</taxon>
        <taxon>Ascomycota</taxon>
        <taxon>Saccharomycotina</taxon>
        <taxon>Pichiomycetes</taxon>
        <taxon>Metschnikowiaceae</taxon>
        <taxon>Candidozyma</taxon>
    </lineage>
</organism>
<dbReference type="CDD" id="cd08681">
    <property type="entry name" value="C2_fungal_Inn1p-like"/>
    <property type="match status" value="1"/>
</dbReference>
<dbReference type="SMART" id="SM00239">
    <property type="entry name" value="C2"/>
    <property type="match status" value="1"/>
</dbReference>
<dbReference type="GO" id="GO:0046872">
    <property type="term" value="F:metal ion binding"/>
    <property type="evidence" value="ECO:0007669"/>
    <property type="project" value="UniProtKB-KW"/>
</dbReference>
<dbReference type="Pfam" id="PF00168">
    <property type="entry name" value="C2"/>
    <property type="match status" value="1"/>
</dbReference>
<keyword evidence="2" id="KW-0106">Calcium</keyword>
<feature type="region of interest" description="Disordered" evidence="3">
    <location>
        <begin position="871"/>
        <end position="971"/>
    </location>
</feature>
<dbReference type="PANTHER" id="PTHR46502">
    <property type="entry name" value="C2 DOMAIN-CONTAINING"/>
    <property type="match status" value="1"/>
</dbReference>
<dbReference type="InterPro" id="IPR000008">
    <property type="entry name" value="C2_dom"/>
</dbReference>
<dbReference type="GeneID" id="37009909"/>
<feature type="compositionally biased region" description="Basic and acidic residues" evidence="3">
    <location>
        <begin position="748"/>
        <end position="770"/>
    </location>
</feature>